<comment type="caution">
    <text evidence="1">The sequence shown here is derived from an EMBL/GenBank/DDBJ whole genome shotgun (WGS) entry which is preliminary data.</text>
</comment>
<proteinExistence type="predicted"/>
<dbReference type="Proteomes" id="UP000250369">
    <property type="component" value="Unassembled WGS sequence"/>
</dbReference>
<dbReference type="AlphaFoldDB" id="A0A329MGS1"/>
<evidence type="ECO:0000313" key="1">
    <source>
        <dbReference type="EMBL" id="RAV18818.1"/>
    </source>
</evidence>
<evidence type="ECO:0000313" key="2">
    <source>
        <dbReference type="Proteomes" id="UP000250369"/>
    </source>
</evidence>
<sequence>MAKPKKQSAQLAEQEVSTSELAVIIGKTPQWIRQLTRDKVLQLVGRGKYVLGDAVQAYIEHASGGATEDNRPRLNDERAQLTQIKRQMAELDLAVMRGELHRAEDVKEVMSDMLISLRSRLLGLPTKISPRAVHVQDLAVMTDMLTEEIRSCLMTLSDYDPGSFKAGASDERKPEED</sequence>
<dbReference type="OrthoDB" id="1908546at2"/>
<accession>A0A329MGS1</accession>
<dbReference type="RefSeq" id="WP_113033436.1">
    <property type="nucleotide sequence ID" value="NZ_QMFB01000015.1"/>
</dbReference>
<gene>
    <name evidence="1" type="ORF">DQG23_24115</name>
</gene>
<reference evidence="1 2" key="1">
    <citation type="journal article" date="2009" name="Int. J. Syst. Evol. Microbiol.">
        <title>Paenibacillus contaminans sp. nov., isolated from a contaminated laboratory plate.</title>
        <authorList>
            <person name="Chou J.H."/>
            <person name="Lee J.H."/>
            <person name="Lin M.C."/>
            <person name="Chang P.S."/>
            <person name="Arun A.B."/>
            <person name="Young C.C."/>
            <person name="Chen W.M."/>
        </authorList>
    </citation>
    <scope>NUCLEOTIDE SEQUENCE [LARGE SCALE GENOMIC DNA]</scope>
    <source>
        <strain evidence="1 2">CKOBP-6</strain>
    </source>
</reference>
<name>A0A329MGS1_9BACL</name>
<organism evidence="1 2">
    <name type="scientific">Paenibacillus contaminans</name>
    <dbReference type="NCBI Taxonomy" id="450362"/>
    <lineage>
        <taxon>Bacteria</taxon>
        <taxon>Bacillati</taxon>
        <taxon>Bacillota</taxon>
        <taxon>Bacilli</taxon>
        <taxon>Bacillales</taxon>
        <taxon>Paenibacillaceae</taxon>
        <taxon>Paenibacillus</taxon>
    </lineage>
</organism>
<protein>
    <recommendedName>
        <fullName evidence="3">Terminase small subunit</fullName>
    </recommendedName>
</protein>
<evidence type="ECO:0008006" key="3">
    <source>
        <dbReference type="Google" id="ProtNLM"/>
    </source>
</evidence>
<keyword evidence="2" id="KW-1185">Reference proteome</keyword>
<dbReference type="EMBL" id="QMFB01000015">
    <property type="protein sequence ID" value="RAV18818.1"/>
    <property type="molecule type" value="Genomic_DNA"/>
</dbReference>